<gene>
    <name evidence="16" type="primary">nadD</name>
    <name evidence="16" type="ORF">Ljor_0431</name>
</gene>
<comment type="pathway">
    <text evidence="2">Cofactor biosynthesis; NAD(+) biosynthesis; deamido-NAD(+) from nicotinate D-ribonucleotide: step 1/1.</text>
</comment>
<evidence type="ECO:0000256" key="3">
    <source>
        <dbReference type="ARBA" id="ARBA00009014"/>
    </source>
</evidence>
<sequence length="159" mass="18181">MLRLALKNTPSEFSIDLSEIERSGPSYMVVTLEDFRNRFGSDAAITLLLGMDAFLDLPRWHEWQKILTLANLLVINRPESGNSLPILLENLLKKHETKDESMLLTNSHGYIVRYDAGNFNISSTFIRQQFARGETQDSYLSADVLNYILKNQLYHNNSG</sequence>
<dbReference type="GO" id="GO:0005524">
    <property type="term" value="F:ATP binding"/>
    <property type="evidence" value="ECO:0007669"/>
    <property type="project" value="UniProtKB-KW"/>
</dbReference>
<evidence type="ECO:0000256" key="4">
    <source>
        <dbReference type="ARBA" id="ARBA00012389"/>
    </source>
</evidence>
<evidence type="ECO:0000313" key="16">
    <source>
        <dbReference type="EMBL" id="KTD16125.1"/>
    </source>
</evidence>
<evidence type="ECO:0000256" key="14">
    <source>
        <dbReference type="ARBA" id="ARBA00048721"/>
    </source>
</evidence>
<evidence type="ECO:0000256" key="12">
    <source>
        <dbReference type="ARBA" id="ARBA00033140"/>
    </source>
</evidence>
<dbReference type="GO" id="GO:0009435">
    <property type="term" value="P:NAD+ biosynthetic process"/>
    <property type="evidence" value="ECO:0007669"/>
    <property type="project" value="UniProtKB-UniPathway"/>
</dbReference>
<feature type="domain" description="Cytidyltransferase-like" evidence="15">
    <location>
        <begin position="1"/>
        <end position="128"/>
    </location>
</feature>
<keyword evidence="17" id="KW-1185">Reference proteome</keyword>
<dbReference type="STRING" id="456.Ljor_0431"/>
<dbReference type="PATRIC" id="fig|456.5.peg.457"/>
<evidence type="ECO:0000256" key="8">
    <source>
        <dbReference type="ARBA" id="ARBA00022741"/>
    </source>
</evidence>
<evidence type="ECO:0000256" key="11">
    <source>
        <dbReference type="ARBA" id="ARBA00031253"/>
    </source>
</evidence>
<dbReference type="AlphaFoldDB" id="A0A0W0V8D1"/>
<keyword evidence="10" id="KW-0520">NAD</keyword>
<dbReference type="InterPro" id="IPR004821">
    <property type="entry name" value="Cyt_trans-like"/>
</dbReference>
<dbReference type="Gene3D" id="3.40.50.620">
    <property type="entry name" value="HUPs"/>
    <property type="match status" value="1"/>
</dbReference>
<name>A0A0W0V8D1_9GAMM</name>
<dbReference type="InterPro" id="IPR005248">
    <property type="entry name" value="NadD/NMNAT"/>
</dbReference>
<evidence type="ECO:0000256" key="13">
    <source>
        <dbReference type="ARBA" id="ARBA00033353"/>
    </source>
</evidence>
<dbReference type="Pfam" id="PF01467">
    <property type="entry name" value="CTP_transf_like"/>
    <property type="match status" value="1"/>
</dbReference>
<dbReference type="GO" id="GO:0004515">
    <property type="term" value="F:nicotinate-nucleotide adenylyltransferase activity"/>
    <property type="evidence" value="ECO:0007669"/>
    <property type="project" value="UniProtKB-EC"/>
</dbReference>
<dbReference type="InterPro" id="IPR014729">
    <property type="entry name" value="Rossmann-like_a/b/a_fold"/>
</dbReference>
<evidence type="ECO:0000256" key="10">
    <source>
        <dbReference type="ARBA" id="ARBA00023027"/>
    </source>
</evidence>
<comment type="caution">
    <text evidence="16">The sequence shown here is derived from an EMBL/GenBank/DDBJ whole genome shotgun (WGS) entry which is preliminary data.</text>
</comment>
<accession>A0A0W0V8D1</accession>
<keyword evidence="5" id="KW-0662">Pyridine nucleotide biosynthesis</keyword>
<evidence type="ECO:0000256" key="2">
    <source>
        <dbReference type="ARBA" id="ARBA00005019"/>
    </source>
</evidence>
<evidence type="ECO:0000313" key="17">
    <source>
        <dbReference type="Proteomes" id="UP000055035"/>
    </source>
</evidence>
<reference evidence="16 17" key="1">
    <citation type="submission" date="2015-11" db="EMBL/GenBank/DDBJ databases">
        <title>Genomic analysis of 38 Legionella species identifies large and diverse effector repertoires.</title>
        <authorList>
            <person name="Burstein D."/>
            <person name="Amaro F."/>
            <person name="Zusman T."/>
            <person name="Lifshitz Z."/>
            <person name="Cohen O."/>
            <person name="Gilbert J.A."/>
            <person name="Pupko T."/>
            <person name="Shuman H.A."/>
            <person name="Segal G."/>
        </authorList>
    </citation>
    <scope>NUCLEOTIDE SEQUENCE [LARGE SCALE GENOMIC DNA]</scope>
    <source>
        <strain evidence="16 17">BL-540</strain>
    </source>
</reference>
<comment type="similarity">
    <text evidence="3">Belongs to the NadD family.</text>
</comment>
<keyword evidence="8" id="KW-0547">Nucleotide-binding</keyword>
<evidence type="ECO:0000256" key="7">
    <source>
        <dbReference type="ARBA" id="ARBA00022695"/>
    </source>
</evidence>
<keyword evidence="7 16" id="KW-0548">Nucleotidyltransferase</keyword>
<protein>
    <recommendedName>
        <fullName evidence="4">nicotinate-nucleotide adenylyltransferase</fullName>
        <ecNumber evidence="4">2.7.7.18</ecNumber>
    </recommendedName>
    <alternativeName>
        <fullName evidence="13">Deamido-NAD(+) diphosphorylase</fullName>
    </alternativeName>
    <alternativeName>
        <fullName evidence="12">Deamido-NAD(+) pyrophosphorylase</fullName>
    </alternativeName>
    <alternativeName>
        <fullName evidence="11">Nicotinate mononucleotide adenylyltransferase</fullName>
    </alternativeName>
</protein>
<proteinExistence type="inferred from homology"/>
<evidence type="ECO:0000256" key="5">
    <source>
        <dbReference type="ARBA" id="ARBA00022642"/>
    </source>
</evidence>
<keyword evidence="6 16" id="KW-0808">Transferase</keyword>
<dbReference type="UniPathway" id="UPA00253">
    <property type="reaction ID" value="UER00332"/>
</dbReference>
<keyword evidence="9" id="KW-0067">ATP-binding</keyword>
<evidence type="ECO:0000256" key="1">
    <source>
        <dbReference type="ARBA" id="ARBA00002324"/>
    </source>
</evidence>
<dbReference type="EC" id="2.7.7.18" evidence="4"/>
<organism evidence="16 17">
    <name type="scientific">Legionella jordanis</name>
    <dbReference type="NCBI Taxonomy" id="456"/>
    <lineage>
        <taxon>Bacteria</taxon>
        <taxon>Pseudomonadati</taxon>
        <taxon>Pseudomonadota</taxon>
        <taxon>Gammaproteobacteria</taxon>
        <taxon>Legionellales</taxon>
        <taxon>Legionellaceae</taxon>
        <taxon>Legionella</taxon>
    </lineage>
</organism>
<comment type="catalytic activity">
    <reaction evidence="14">
        <text>nicotinate beta-D-ribonucleotide + ATP + H(+) = deamido-NAD(+) + diphosphate</text>
        <dbReference type="Rhea" id="RHEA:22860"/>
        <dbReference type="ChEBI" id="CHEBI:15378"/>
        <dbReference type="ChEBI" id="CHEBI:30616"/>
        <dbReference type="ChEBI" id="CHEBI:33019"/>
        <dbReference type="ChEBI" id="CHEBI:57502"/>
        <dbReference type="ChEBI" id="CHEBI:58437"/>
        <dbReference type="EC" id="2.7.7.18"/>
    </reaction>
</comment>
<dbReference type="PANTHER" id="PTHR39321:SF3">
    <property type="entry name" value="PHOSPHOPANTETHEINE ADENYLYLTRANSFERASE"/>
    <property type="match status" value="1"/>
</dbReference>
<evidence type="ECO:0000256" key="9">
    <source>
        <dbReference type="ARBA" id="ARBA00022840"/>
    </source>
</evidence>
<dbReference type="Proteomes" id="UP000055035">
    <property type="component" value="Unassembled WGS sequence"/>
</dbReference>
<dbReference type="CDD" id="cd02165">
    <property type="entry name" value="NMNAT"/>
    <property type="match status" value="1"/>
</dbReference>
<dbReference type="EMBL" id="LNYJ01000011">
    <property type="protein sequence ID" value="KTD16125.1"/>
    <property type="molecule type" value="Genomic_DNA"/>
</dbReference>
<evidence type="ECO:0000256" key="6">
    <source>
        <dbReference type="ARBA" id="ARBA00022679"/>
    </source>
</evidence>
<dbReference type="PANTHER" id="PTHR39321">
    <property type="entry name" value="NICOTINATE-NUCLEOTIDE ADENYLYLTRANSFERASE-RELATED"/>
    <property type="match status" value="1"/>
</dbReference>
<dbReference type="SUPFAM" id="SSF52374">
    <property type="entry name" value="Nucleotidylyl transferase"/>
    <property type="match status" value="1"/>
</dbReference>
<evidence type="ECO:0000259" key="15">
    <source>
        <dbReference type="Pfam" id="PF01467"/>
    </source>
</evidence>
<comment type="function">
    <text evidence="1">Catalyzes the reversible adenylation of nicotinate mononucleotide (NaMN) to nicotinic acid adenine dinucleotide (NaAD).</text>
</comment>